<name>A0A6J6JD73_9ZZZZ</name>
<evidence type="ECO:0000313" key="4">
    <source>
        <dbReference type="EMBL" id="CAB4635071.1"/>
    </source>
</evidence>
<dbReference type="EMBL" id="CAEZZV010000137">
    <property type="protein sequence ID" value="CAB4784110.1"/>
    <property type="molecule type" value="Genomic_DNA"/>
</dbReference>
<evidence type="ECO:0000313" key="2">
    <source>
        <dbReference type="EMBL" id="CAB4535413.1"/>
    </source>
</evidence>
<evidence type="ECO:0000313" key="6">
    <source>
        <dbReference type="EMBL" id="CAB4974207.1"/>
    </source>
</evidence>
<sequence length="158" mass="18149">MSTCVGCAENPQKRHDRDLSTASETDKYPFGQGWRYNLSHMTSLWSRLEPFLVRVRQIARRQGLEILDENLDERSTALTACAVARHIDLSQQDVLDSPALQSVGLLPLHYRIERDAEHSSVPVTRKAHLRVRLREETSHERLTIPRRHSRARSGFAVI</sequence>
<feature type="compositionally biased region" description="Basic and acidic residues" evidence="1">
    <location>
        <begin position="11"/>
        <end position="24"/>
    </location>
</feature>
<evidence type="ECO:0000256" key="1">
    <source>
        <dbReference type="SAM" id="MobiDB-lite"/>
    </source>
</evidence>
<dbReference type="EMBL" id="CAEZUK010000007">
    <property type="protein sequence ID" value="CAB4590003.1"/>
    <property type="molecule type" value="Genomic_DNA"/>
</dbReference>
<evidence type="ECO:0000313" key="3">
    <source>
        <dbReference type="EMBL" id="CAB4590003.1"/>
    </source>
</evidence>
<dbReference type="EMBL" id="CAFBQJ010000053">
    <property type="protein sequence ID" value="CAB5047060.1"/>
    <property type="molecule type" value="Genomic_DNA"/>
</dbReference>
<accession>A0A6J6JD73</accession>
<organism evidence="4">
    <name type="scientific">freshwater metagenome</name>
    <dbReference type="NCBI Taxonomy" id="449393"/>
    <lineage>
        <taxon>unclassified sequences</taxon>
        <taxon>metagenomes</taxon>
        <taxon>ecological metagenomes</taxon>
    </lineage>
</organism>
<evidence type="ECO:0000313" key="7">
    <source>
        <dbReference type="EMBL" id="CAB5047060.1"/>
    </source>
</evidence>
<feature type="region of interest" description="Disordered" evidence="1">
    <location>
        <begin position="1"/>
        <end position="24"/>
    </location>
</feature>
<reference evidence="4" key="1">
    <citation type="submission" date="2020-05" db="EMBL/GenBank/DDBJ databases">
        <authorList>
            <person name="Chiriac C."/>
            <person name="Salcher M."/>
            <person name="Ghai R."/>
            <person name="Kavagutti S V."/>
        </authorList>
    </citation>
    <scope>NUCLEOTIDE SEQUENCE</scope>
</reference>
<dbReference type="EMBL" id="CAEZSL010000020">
    <property type="protein sequence ID" value="CAB4535413.1"/>
    <property type="molecule type" value="Genomic_DNA"/>
</dbReference>
<proteinExistence type="predicted"/>
<protein>
    <submittedName>
        <fullName evidence="4">Unannotated protein</fullName>
    </submittedName>
</protein>
<evidence type="ECO:0000313" key="5">
    <source>
        <dbReference type="EMBL" id="CAB4784110.1"/>
    </source>
</evidence>
<dbReference type="EMBL" id="CAEZVL010000140">
    <property type="protein sequence ID" value="CAB4635071.1"/>
    <property type="molecule type" value="Genomic_DNA"/>
</dbReference>
<dbReference type="EMBL" id="CAFBNZ010000154">
    <property type="protein sequence ID" value="CAB4974207.1"/>
    <property type="molecule type" value="Genomic_DNA"/>
</dbReference>
<dbReference type="AlphaFoldDB" id="A0A6J6JD73"/>
<gene>
    <name evidence="2" type="ORF">UFOPK1421_00313</name>
    <name evidence="3" type="ORF">UFOPK1820_00098</name>
    <name evidence="4" type="ORF">UFOPK1960_00922</name>
    <name evidence="5" type="ORF">UFOPK2921_01039</name>
    <name evidence="6" type="ORF">UFOPK3889_00809</name>
    <name evidence="7" type="ORF">UFOPK4275_00427</name>
</gene>